<accession>A0A4R6YME2</accession>
<keyword evidence="3" id="KW-1185">Reference proteome</keyword>
<name>A0A4R6YME2_9GAMM</name>
<comment type="caution">
    <text evidence="2">The sequence shown here is derived from an EMBL/GenBank/DDBJ whole genome shotgun (WGS) entry which is preliminary data.</text>
</comment>
<reference evidence="2 3" key="1">
    <citation type="submission" date="2019-03" db="EMBL/GenBank/DDBJ databases">
        <title>Genomic Encyclopedia of Type Strains, Phase IV (KMG-IV): sequencing the most valuable type-strain genomes for metagenomic binning, comparative biology and taxonomic classification.</title>
        <authorList>
            <person name="Goeker M."/>
        </authorList>
    </citation>
    <scope>NUCLEOTIDE SEQUENCE [LARGE SCALE GENOMIC DNA]</scope>
    <source>
        <strain evidence="2 3">DSM 21667</strain>
    </source>
</reference>
<feature type="compositionally biased region" description="Basic and acidic residues" evidence="1">
    <location>
        <begin position="81"/>
        <end position="92"/>
    </location>
</feature>
<dbReference type="Proteomes" id="UP000295293">
    <property type="component" value="Unassembled WGS sequence"/>
</dbReference>
<proteinExistence type="predicted"/>
<dbReference type="RefSeq" id="WP_133821401.1">
    <property type="nucleotide sequence ID" value="NZ_SNZH01000020.1"/>
</dbReference>
<protein>
    <recommendedName>
        <fullName evidence="4">Hemerythrin HHE cation binding domain-containing protein</fullName>
    </recommendedName>
</protein>
<evidence type="ECO:0008006" key="4">
    <source>
        <dbReference type="Google" id="ProtNLM"/>
    </source>
</evidence>
<gene>
    <name evidence="2" type="ORF">DFR29_12090</name>
</gene>
<feature type="compositionally biased region" description="Basic residues" evidence="1">
    <location>
        <begin position="68"/>
        <end position="79"/>
    </location>
</feature>
<sequence>MATRPAAAAIIDLSKADHREVETLFAAFDESDGNAKKQAALASQIGQALSIHAEIEETPFIPPSYRCSTRRGKTSRAKPRWNTERCTDSSPA</sequence>
<dbReference type="AlphaFoldDB" id="A0A4R6YME2"/>
<feature type="region of interest" description="Disordered" evidence="1">
    <location>
        <begin position="66"/>
        <end position="92"/>
    </location>
</feature>
<evidence type="ECO:0000313" key="2">
    <source>
        <dbReference type="EMBL" id="TDR38589.1"/>
    </source>
</evidence>
<evidence type="ECO:0000256" key="1">
    <source>
        <dbReference type="SAM" id="MobiDB-lite"/>
    </source>
</evidence>
<organism evidence="2 3">
    <name type="scientific">Tahibacter aquaticus</name>
    <dbReference type="NCBI Taxonomy" id="520092"/>
    <lineage>
        <taxon>Bacteria</taxon>
        <taxon>Pseudomonadati</taxon>
        <taxon>Pseudomonadota</taxon>
        <taxon>Gammaproteobacteria</taxon>
        <taxon>Lysobacterales</taxon>
        <taxon>Rhodanobacteraceae</taxon>
        <taxon>Tahibacter</taxon>
    </lineage>
</organism>
<evidence type="ECO:0000313" key="3">
    <source>
        <dbReference type="Proteomes" id="UP000295293"/>
    </source>
</evidence>
<dbReference type="OrthoDB" id="9793637at2"/>
<dbReference type="EMBL" id="SNZH01000020">
    <property type="protein sequence ID" value="TDR38589.1"/>
    <property type="molecule type" value="Genomic_DNA"/>
</dbReference>